<dbReference type="InterPro" id="IPR020845">
    <property type="entry name" value="AMP-binding_CS"/>
</dbReference>
<gene>
    <name evidence="5" type="ORF">ACFSDA_12875</name>
</gene>
<accession>A0ABW4PZ37</accession>
<organism evidence="5 6">
    <name type="scientific">Brachybacterium rhamnosum</name>
    <dbReference type="NCBI Taxonomy" id="173361"/>
    <lineage>
        <taxon>Bacteria</taxon>
        <taxon>Bacillati</taxon>
        <taxon>Actinomycetota</taxon>
        <taxon>Actinomycetes</taxon>
        <taxon>Micrococcales</taxon>
        <taxon>Dermabacteraceae</taxon>
        <taxon>Brachybacterium</taxon>
    </lineage>
</organism>
<comment type="caution">
    <text evidence="5">The sequence shown here is derived from an EMBL/GenBank/DDBJ whole genome shotgun (WGS) entry which is preliminary data.</text>
</comment>
<keyword evidence="6" id="KW-1185">Reference proteome</keyword>
<dbReference type="PANTHER" id="PTHR43201:SF5">
    <property type="entry name" value="MEDIUM-CHAIN ACYL-COA LIGASE ACSF2, MITOCHONDRIAL"/>
    <property type="match status" value="1"/>
</dbReference>
<dbReference type="SUPFAM" id="SSF53474">
    <property type="entry name" value="alpha/beta-Hydrolases"/>
    <property type="match status" value="1"/>
</dbReference>
<dbReference type="EMBL" id="JBHUFL010000003">
    <property type="protein sequence ID" value="MFD1835961.1"/>
    <property type="molecule type" value="Genomic_DNA"/>
</dbReference>
<dbReference type="Proteomes" id="UP001597280">
    <property type="component" value="Unassembled WGS sequence"/>
</dbReference>
<reference evidence="6" key="1">
    <citation type="journal article" date="2019" name="Int. J. Syst. Evol. Microbiol.">
        <title>The Global Catalogue of Microorganisms (GCM) 10K type strain sequencing project: providing services to taxonomists for standard genome sequencing and annotation.</title>
        <authorList>
            <consortium name="The Broad Institute Genomics Platform"/>
            <consortium name="The Broad Institute Genome Sequencing Center for Infectious Disease"/>
            <person name="Wu L."/>
            <person name="Ma J."/>
        </authorList>
    </citation>
    <scope>NUCLEOTIDE SEQUENCE [LARGE SCALE GENOMIC DNA]</scope>
    <source>
        <strain evidence="6">JCM 11650</strain>
    </source>
</reference>
<keyword evidence="2" id="KW-0436">Ligase</keyword>
<dbReference type="InterPro" id="IPR000873">
    <property type="entry name" value="AMP-dep_synth/lig_dom"/>
</dbReference>
<dbReference type="InterPro" id="IPR000073">
    <property type="entry name" value="AB_hydrolase_1"/>
</dbReference>
<evidence type="ECO:0000256" key="2">
    <source>
        <dbReference type="ARBA" id="ARBA00022598"/>
    </source>
</evidence>
<evidence type="ECO:0000256" key="1">
    <source>
        <dbReference type="ARBA" id="ARBA00006432"/>
    </source>
</evidence>
<comment type="similarity">
    <text evidence="1">Belongs to the ATP-dependent AMP-binding enzyme family.</text>
</comment>
<evidence type="ECO:0000259" key="3">
    <source>
        <dbReference type="Pfam" id="PF00501"/>
    </source>
</evidence>
<evidence type="ECO:0000313" key="6">
    <source>
        <dbReference type="Proteomes" id="UP001597280"/>
    </source>
</evidence>
<dbReference type="InterPro" id="IPR029058">
    <property type="entry name" value="AB_hydrolase_fold"/>
</dbReference>
<dbReference type="Pfam" id="PF00501">
    <property type="entry name" value="AMP-binding"/>
    <property type="match status" value="1"/>
</dbReference>
<proteinExistence type="inferred from homology"/>
<dbReference type="PANTHER" id="PTHR43201">
    <property type="entry name" value="ACYL-COA SYNTHETASE"/>
    <property type="match status" value="1"/>
</dbReference>
<keyword evidence="5" id="KW-0378">Hydrolase</keyword>
<dbReference type="Gene3D" id="3.40.50.1820">
    <property type="entry name" value="alpha/beta hydrolase"/>
    <property type="match status" value="1"/>
</dbReference>
<dbReference type="Gene3D" id="3.30.300.30">
    <property type="match status" value="1"/>
</dbReference>
<name>A0ABW4PZ37_9MICO</name>
<feature type="domain" description="AB hydrolase-1" evidence="4">
    <location>
        <begin position="55"/>
        <end position="292"/>
    </location>
</feature>
<protein>
    <submittedName>
        <fullName evidence="5">Alpha/beta fold hydrolase</fullName>
    </submittedName>
</protein>
<dbReference type="InterPro" id="IPR042099">
    <property type="entry name" value="ANL_N_sf"/>
</dbReference>
<dbReference type="SUPFAM" id="SSF56801">
    <property type="entry name" value="Acetyl-CoA synthetase-like"/>
    <property type="match status" value="1"/>
</dbReference>
<dbReference type="GO" id="GO:0016787">
    <property type="term" value="F:hydrolase activity"/>
    <property type="evidence" value="ECO:0007669"/>
    <property type="project" value="UniProtKB-KW"/>
</dbReference>
<evidence type="ECO:0000313" key="5">
    <source>
        <dbReference type="EMBL" id="MFD1835961.1"/>
    </source>
</evidence>
<sequence>MSTRRPQPEPPALPGVDPRIQRTLEVRDHAGEERRWHLLDSAPLLAERGVTPRGTLLAVHGNPTYSFLYRSLVREDIPWRVIAVDQLEMGWSERTGTTRRLQDRITDLSLLTDALDLRGPVVTVGHDWGGIVSVGWALDNRHDVVGMVLTNTGIHQRIGEQLPRALQLATTPAVLPATTSITDAFLRTTLALSKPALPREVQDAYLAPYRGRSRRRGIETFVADIPAAEDHPSRATLERLAEGIREMQVPTLFAWGPKDITFSDRYLRDLIARVPHAAVHRFEGASHLVWEDADVAGLVATWLADTFGEDASAPPAPAPAAVSTYAEQAPAEPVGAPIARLAADPAHAHGPAVVEIVGHGSAGREISWSLLHRRVEDVACGLLAHGVRPGDRVSVLITPGADLTVVLYACLRIGAVAVIADAGLGVDGLTRAVIGSHPDWIIGIPKALVGARALGWPGRRISVEQLPTVDRRALGVDTSIAQLAAEGARMRDLGAPLDAPHPAPGADAAVLFTSGSTGPAKGAVYTHAQLGAMFAAVGDTLRLDPSRGLVAGFAPFALLGPALGAPSVVPDMDVTRPGELTAQALADAVDALGSPAVFTAPAALRNILDTAASLDDRGRAALARVPSFFSAGAPIPAHLLRRLKDLMPAASALTPYGMTECLAVTAISLEGIEAAGEGSGVCVGTPVPRVEVALAPLDAEGRTTAEITQEPGVTGEILVRAPHVRDRYLMLWGTTRTSRRFEGWYATGDAGHLDEDGRLWVEGRTTHVLATAEGLFTPVRIEEAAEAVPTVRRAGAAVVGPRGTQQVVVVLETEDDHRPGRATRPRPASPALQEAVRRGVREAAGVGVVAVFTTRSLPTDIRHNSKIDRAALSRWAEQTLRGERADAL</sequence>
<dbReference type="Pfam" id="PF00561">
    <property type="entry name" value="Abhydrolase_1"/>
    <property type="match status" value="1"/>
</dbReference>
<evidence type="ECO:0000259" key="4">
    <source>
        <dbReference type="Pfam" id="PF00561"/>
    </source>
</evidence>
<dbReference type="PROSITE" id="PS00455">
    <property type="entry name" value="AMP_BINDING"/>
    <property type="match status" value="1"/>
</dbReference>
<dbReference type="Gene3D" id="3.40.50.12780">
    <property type="entry name" value="N-terminal domain of ligase-like"/>
    <property type="match status" value="1"/>
</dbReference>
<feature type="domain" description="AMP-dependent synthetase/ligase" evidence="3">
    <location>
        <begin position="352"/>
        <end position="729"/>
    </location>
</feature>
<dbReference type="InterPro" id="IPR045851">
    <property type="entry name" value="AMP-bd_C_sf"/>
</dbReference>
<dbReference type="RefSeq" id="WP_240811096.1">
    <property type="nucleotide sequence ID" value="NZ_BAAAIS010000003.1"/>
</dbReference>